<evidence type="ECO:0000313" key="3">
    <source>
        <dbReference type="Proteomes" id="UP001626550"/>
    </source>
</evidence>
<comment type="caution">
    <text evidence="2">The sequence shown here is derived from an EMBL/GenBank/DDBJ whole genome shotgun (WGS) entry which is preliminary data.</text>
</comment>
<keyword evidence="3" id="KW-1185">Reference proteome</keyword>
<reference evidence="2 3" key="1">
    <citation type="submission" date="2024-11" db="EMBL/GenBank/DDBJ databases">
        <title>Adaptive evolution of stress response genes in parasites aligns with host niche diversity.</title>
        <authorList>
            <person name="Hahn C."/>
            <person name="Resl P."/>
        </authorList>
    </citation>
    <scope>NUCLEOTIDE SEQUENCE [LARGE SCALE GENOMIC DNA]</scope>
    <source>
        <strain evidence="2">EGGRZ-B1_66</strain>
        <tissue evidence="2">Body</tissue>
    </source>
</reference>
<feature type="region of interest" description="Disordered" evidence="1">
    <location>
        <begin position="426"/>
        <end position="460"/>
    </location>
</feature>
<dbReference type="AlphaFoldDB" id="A0ABD2QJX7"/>
<proteinExistence type="predicted"/>
<feature type="compositionally biased region" description="Polar residues" evidence="1">
    <location>
        <begin position="440"/>
        <end position="451"/>
    </location>
</feature>
<dbReference type="EMBL" id="JBJKFK010000106">
    <property type="protein sequence ID" value="KAL3319745.1"/>
    <property type="molecule type" value="Genomic_DNA"/>
</dbReference>
<dbReference type="Proteomes" id="UP001626550">
    <property type="component" value="Unassembled WGS sequence"/>
</dbReference>
<protein>
    <submittedName>
        <fullName evidence="2">Uncharacterized protein</fullName>
    </submittedName>
</protein>
<name>A0ABD2QJX7_9PLAT</name>
<evidence type="ECO:0000313" key="2">
    <source>
        <dbReference type="EMBL" id="KAL3319745.1"/>
    </source>
</evidence>
<accession>A0ABD2QJX7</accession>
<evidence type="ECO:0000256" key="1">
    <source>
        <dbReference type="SAM" id="MobiDB-lite"/>
    </source>
</evidence>
<sequence length="460" mass="52615">MAIKPFETPVPSLEEFERVSFYIQNRFHFKGRRAVNRGAPTPDHRRYLYRCTDKCSGTDIITYSNGLVRVFTRSEHTGDPKCPVLHQLELERANWTRLSGYRIETDICTEFPNYFRTKLKTKEDCAIWASDYRRATGFVIRMNDCRERKFGMYVIGKCSKDCGVTLLATLNPFCDFTFMKVNGEHNHGGQNFNCPLDLAEELTVMLETNPNPPRVFENFVFNRRFQCDCIEDLLNRDYIPTDVVVKHLGRKLKDKYKASGEYMRVQIPAKATQTEAHPQNPAAGEGRGIFVYVKGENERPIVVDMCNRISDMLNTMPPKELYKLNKALSSEDDNAYFKSKIASWNGNKTTSFTGFPVEIENPENMEKLSSTPSIAGIKREANWNDYSVSLKRPARPWNSVVKVNPLQTGVRLLVPKRNPVVLKVTSQSTSSFPEVAQEEVVQSSTSPNTRRQAALRNTDK</sequence>
<organism evidence="2 3">
    <name type="scientific">Cichlidogyrus casuarinus</name>
    <dbReference type="NCBI Taxonomy" id="1844966"/>
    <lineage>
        <taxon>Eukaryota</taxon>
        <taxon>Metazoa</taxon>
        <taxon>Spiralia</taxon>
        <taxon>Lophotrochozoa</taxon>
        <taxon>Platyhelminthes</taxon>
        <taxon>Monogenea</taxon>
        <taxon>Monopisthocotylea</taxon>
        <taxon>Dactylogyridea</taxon>
        <taxon>Ancyrocephalidae</taxon>
        <taxon>Cichlidogyrus</taxon>
    </lineage>
</organism>
<gene>
    <name evidence="2" type="ORF">Ciccas_001582</name>
</gene>